<dbReference type="CDD" id="cd07814">
    <property type="entry name" value="SRPBCC_CalC_Aha1-like"/>
    <property type="match status" value="1"/>
</dbReference>
<dbReference type="SUPFAM" id="SSF55961">
    <property type="entry name" value="Bet v1-like"/>
    <property type="match status" value="1"/>
</dbReference>
<reference evidence="3 4" key="1">
    <citation type="journal article" date="2015" name="Stand. Genomic Sci.">
        <title>Genomic Encyclopedia of Bacterial and Archaeal Type Strains, Phase III: the genomes of soil and plant-associated and newly described type strains.</title>
        <authorList>
            <person name="Whitman W.B."/>
            <person name="Woyke T."/>
            <person name="Klenk H.P."/>
            <person name="Zhou Y."/>
            <person name="Lilburn T.G."/>
            <person name="Beck B.J."/>
            <person name="De Vos P."/>
            <person name="Vandamme P."/>
            <person name="Eisen J.A."/>
            <person name="Garrity G."/>
            <person name="Hugenholtz P."/>
            <person name="Kyrpides N.C."/>
        </authorList>
    </citation>
    <scope>NUCLEOTIDE SEQUENCE [LARGE SCALE GENOMIC DNA]</scope>
    <source>
        <strain evidence="3 4">CGMCC 1.2546</strain>
    </source>
</reference>
<protein>
    <submittedName>
        <fullName evidence="3">Activator of Hsp90 ATPase-like protein</fullName>
    </submittedName>
</protein>
<organism evidence="3 4">
    <name type="scientific">Mesorhizobium tianshanense</name>
    <dbReference type="NCBI Taxonomy" id="39844"/>
    <lineage>
        <taxon>Bacteria</taxon>
        <taxon>Pseudomonadati</taxon>
        <taxon>Pseudomonadota</taxon>
        <taxon>Alphaproteobacteria</taxon>
        <taxon>Hyphomicrobiales</taxon>
        <taxon>Phyllobacteriaceae</taxon>
        <taxon>Mesorhizobium</taxon>
    </lineage>
</organism>
<evidence type="ECO:0000256" key="1">
    <source>
        <dbReference type="ARBA" id="ARBA00006817"/>
    </source>
</evidence>
<evidence type="ECO:0000259" key="2">
    <source>
        <dbReference type="Pfam" id="PF08327"/>
    </source>
</evidence>
<feature type="domain" description="Activator of Hsp90 ATPase homologue 1/2-like C-terminal" evidence="2">
    <location>
        <begin position="4"/>
        <end position="87"/>
    </location>
</feature>
<dbReference type="EMBL" id="VLKT01000050">
    <property type="protein sequence ID" value="TWI25381.1"/>
    <property type="molecule type" value="Genomic_DNA"/>
</dbReference>
<comment type="similarity">
    <text evidence="1">Belongs to the AHA1 family.</text>
</comment>
<accession>A0A562N0M7</accession>
<comment type="caution">
    <text evidence="3">The sequence shown here is derived from an EMBL/GenBank/DDBJ whole genome shotgun (WGS) entry which is preliminary data.</text>
</comment>
<dbReference type="Proteomes" id="UP000317122">
    <property type="component" value="Unassembled WGS sequence"/>
</dbReference>
<dbReference type="InterPro" id="IPR023393">
    <property type="entry name" value="START-like_dom_sf"/>
</dbReference>
<dbReference type="Pfam" id="PF08327">
    <property type="entry name" value="AHSA1"/>
    <property type="match status" value="1"/>
</dbReference>
<name>A0A562N0M7_9HYPH</name>
<dbReference type="AlphaFoldDB" id="A0A562N0M7"/>
<keyword evidence="4" id="KW-1185">Reference proteome</keyword>
<evidence type="ECO:0000313" key="3">
    <source>
        <dbReference type="EMBL" id="TWI25381.1"/>
    </source>
</evidence>
<evidence type="ECO:0000313" key="4">
    <source>
        <dbReference type="Proteomes" id="UP000317122"/>
    </source>
</evidence>
<gene>
    <name evidence="3" type="ORF">IQ26_06007</name>
</gene>
<dbReference type="Gene3D" id="3.30.530.20">
    <property type="match status" value="1"/>
</dbReference>
<dbReference type="InterPro" id="IPR013538">
    <property type="entry name" value="ASHA1/2-like_C"/>
</dbReference>
<proteinExistence type="inferred from homology"/>
<sequence>MIKFRFGDRSFFDMKVLELEPERHVMWEVVDAPKEWIGIKVIWNLSPEGAGTTIRFKQQGWREPVDFMHHCSTKWASFLFSLKAQLENGKGSPYPNDFLISIDLTEAARRPADLLRTPISAPRRRGGEMRVRRQGRPLCPLPKFHAQGFNRGPKEMWLG</sequence>